<evidence type="ECO:0000256" key="5">
    <source>
        <dbReference type="ARBA" id="ARBA00022801"/>
    </source>
</evidence>
<gene>
    <name evidence="11" type="primary">LOC104735754</name>
</gene>
<evidence type="ECO:0000256" key="4">
    <source>
        <dbReference type="ARBA" id="ARBA00022525"/>
    </source>
</evidence>
<keyword evidence="10" id="KW-1185">Reference proteome</keyword>
<keyword evidence="5 9" id="KW-0378">Hydrolase</keyword>
<evidence type="ECO:0000256" key="9">
    <source>
        <dbReference type="RuleBase" id="RU361169"/>
    </source>
</evidence>
<dbReference type="InterPro" id="IPR000743">
    <property type="entry name" value="Glyco_hydro_28"/>
</dbReference>
<dbReference type="GeneID" id="104735754"/>
<dbReference type="InterPro" id="IPR012334">
    <property type="entry name" value="Pectin_lyas_fold"/>
</dbReference>
<dbReference type="PROSITE" id="PS00502">
    <property type="entry name" value="POLYGALACTURONASE"/>
    <property type="match status" value="1"/>
</dbReference>
<evidence type="ECO:0000256" key="6">
    <source>
        <dbReference type="ARBA" id="ARBA00023295"/>
    </source>
</evidence>
<dbReference type="Proteomes" id="UP000694864">
    <property type="component" value="Chromosome 13"/>
</dbReference>
<evidence type="ECO:0000256" key="3">
    <source>
        <dbReference type="ARBA" id="ARBA00022512"/>
    </source>
</evidence>
<evidence type="ECO:0000256" key="7">
    <source>
        <dbReference type="ARBA" id="ARBA00023316"/>
    </source>
</evidence>
<keyword evidence="4" id="KW-0964">Secreted</keyword>
<feature type="active site" evidence="8">
    <location>
        <position position="166"/>
    </location>
</feature>
<accession>A0ABM0VBX6</accession>
<comment type="subcellular location">
    <subcellularLocation>
        <location evidence="1">Secreted</location>
        <location evidence="1">Cell wall</location>
    </subcellularLocation>
</comment>
<evidence type="ECO:0000313" key="10">
    <source>
        <dbReference type="Proteomes" id="UP000694864"/>
    </source>
</evidence>
<evidence type="ECO:0000256" key="8">
    <source>
        <dbReference type="PROSITE-ProRule" id="PRU10052"/>
    </source>
</evidence>
<comment type="similarity">
    <text evidence="2 9">Belongs to the glycosyl hydrolase 28 family.</text>
</comment>
<dbReference type="SUPFAM" id="SSF51126">
    <property type="entry name" value="Pectin lyase-like"/>
    <property type="match status" value="1"/>
</dbReference>
<reference evidence="10" key="1">
    <citation type="journal article" date="2014" name="Nat. Commun.">
        <title>The emerging biofuel crop Camelina sativa retains a highly undifferentiated hexaploid genome structure.</title>
        <authorList>
            <person name="Kagale S."/>
            <person name="Koh C."/>
            <person name="Nixon J."/>
            <person name="Bollina V."/>
            <person name="Clarke W.E."/>
            <person name="Tuteja R."/>
            <person name="Spillane C."/>
            <person name="Robinson S.J."/>
            <person name="Links M.G."/>
            <person name="Clarke C."/>
            <person name="Higgins E.E."/>
            <person name="Huebert T."/>
            <person name="Sharpe A.G."/>
            <person name="Parkin I.A."/>
        </authorList>
    </citation>
    <scope>NUCLEOTIDE SEQUENCE [LARGE SCALE GENOMIC DNA]</scope>
    <source>
        <strain evidence="10">cv. DH55</strain>
    </source>
</reference>
<dbReference type="Pfam" id="PF00295">
    <property type="entry name" value="Glyco_hydro_28"/>
    <property type="match status" value="1"/>
</dbReference>
<evidence type="ECO:0000313" key="11">
    <source>
        <dbReference type="RefSeq" id="XP_010453904.1"/>
    </source>
</evidence>
<dbReference type="RefSeq" id="XP_010453904.1">
    <property type="nucleotide sequence ID" value="XM_010455602.2"/>
</dbReference>
<dbReference type="SMART" id="SM00710">
    <property type="entry name" value="PbH1"/>
    <property type="match status" value="5"/>
</dbReference>
<protein>
    <submittedName>
        <fullName evidence="11">Probable polygalacturonase At3g15720 isoform X2</fullName>
    </submittedName>
</protein>
<keyword evidence="3" id="KW-0134">Cell wall</keyword>
<dbReference type="InterPro" id="IPR006626">
    <property type="entry name" value="PbH1"/>
</dbReference>
<keyword evidence="6 9" id="KW-0326">Glycosidase</keyword>
<sequence length="341" mass="36568">MLKPLAFVGPCNSSSISFMIKGNLVAPSYTWYAGTYPTWIHFDSINRLVVTGGGTIDGRGSLWWGNVHKRPSAMNFNNCNGLRISNLRHLNSPRSHVGLSCSKNIEVSDLNMTAPGDSPNTDGIDISNCKKVNIHDSVIATGDDCIAINSGSSDINITGIFCGPGHGISVGSLGVNGDLATVEEVRVKNCTFTNTQNDVRIKTYQNGSGYARKISFMDIHMVASENPIIIDQSYHNGGTNGGKGKSSNKYQNCHLARPKSQTGNGKGVKVSDVRYTRIHGSSASDQAITLNCDADLGCVGIVMDNVNMVSATTGHKVFASCKNAHGSFYDSKVTCLKKYYL</sequence>
<dbReference type="InterPro" id="IPR011050">
    <property type="entry name" value="Pectin_lyase_fold/virulence"/>
</dbReference>
<name>A0ABM0VBX6_CAMSA</name>
<evidence type="ECO:0000256" key="1">
    <source>
        <dbReference type="ARBA" id="ARBA00004191"/>
    </source>
</evidence>
<proteinExistence type="inferred from homology"/>
<dbReference type="Gene3D" id="2.160.20.10">
    <property type="entry name" value="Single-stranded right-handed beta-helix, Pectin lyase-like"/>
    <property type="match status" value="1"/>
</dbReference>
<reference evidence="11" key="2">
    <citation type="submission" date="2025-08" db="UniProtKB">
        <authorList>
            <consortium name="RefSeq"/>
        </authorList>
    </citation>
    <scope>IDENTIFICATION</scope>
    <source>
        <tissue evidence="11">Leaf</tissue>
    </source>
</reference>
<keyword evidence="7" id="KW-0961">Cell wall biogenesis/degradation</keyword>
<evidence type="ECO:0000256" key="2">
    <source>
        <dbReference type="ARBA" id="ARBA00008834"/>
    </source>
</evidence>
<dbReference type="PANTHER" id="PTHR31375">
    <property type="match status" value="1"/>
</dbReference>
<organism evidence="10 11">
    <name type="scientific">Camelina sativa</name>
    <name type="common">False flax</name>
    <name type="synonym">Myagrum sativum</name>
    <dbReference type="NCBI Taxonomy" id="90675"/>
    <lineage>
        <taxon>Eukaryota</taxon>
        <taxon>Viridiplantae</taxon>
        <taxon>Streptophyta</taxon>
        <taxon>Embryophyta</taxon>
        <taxon>Tracheophyta</taxon>
        <taxon>Spermatophyta</taxon>
        <taxon>Magnoliopsida</taxon>
        <taxon>eudicotyledons</taxon>
        <taxon>Gunneridae</taxon>
        <taxon>Pentapetalae</taxon>
        <taxon>rosids</taxon>
        <taxon>malvids</taxon>
        <taxon>Brassicales</taxon>
        <taxon>Brassicaceae</taxon>
        <taxon>Camelineae</taxon>
        <taxon>Camelina</taxon>
    </lineage>
</organism>